<protein>
    <submittedName>
        <fullName evidence="6">Monosaccharide ABC transporter substrate-binding protein, CUT2 family</fullName>
    </submittedName>
</protein>
<evidence type="ECO:0000256" key="1">
    <source>
        <dbReference type="ARBA" id="ARBA00004196"/>
    </source>
</evidence>
<dbReference type="AlphaFoldDB" id="Q11C02"/>
<dbReference type="GO" id="GO:0030313">
    <property type="term" value="C:cell envelope"/>
    <property type="evidence" value="ECO:0007669"/>
    <property type="project" value="UniProtKB-SubCell"/>
</dbReference>
<evidence type="ECO:0000259" key="5">
    <source>
        <dbReference type="Pfam" id="PF13407"/>
    </source>
</evidence>
<feature type="signal peptide" evidence="4">
    <location>
        <begin position="1"/>
        <end position="22"/>
    </location>
</feature>
<dbReference type="InterPro" id="IPR025997">
    <property type="entry name" value="SBP_2_dom"/>
</dbReference>
<dbReference type="Pfam" id="PF13407">
    <property type="entry name" value="Peripla_BP_4"/>
    <property type="match status" value="1"/>
</dbReference>
<dbReference type="eggNOG" id="COG1879">
    <property type="taxonomic scope" value="Bacteria"/>
</dbReference>
<feature type="chain" id="PRO_5004180005" evidence="4">
    <location>
        <begin position="23"/>
        <end position="320"/>
    </location>
</feature>
<feature type="domain" description="Periplasmic binding protein" evidence="5">
    <location>
        <begin position="27"/>
        <end position="287"/>
    </location>
</feature>
<dbReference type="HOGENOM" id="CLU_037628_3_2_5"/>
<comment type="similarity">
    <text evidence="2">Belongs to the bacterial solute-binding protein 2 family.</text>
</comment>
<evidence type="ECO:0000256" key="4">
    <source>
        <dbReference type="SAM" id="SignalP"/>
    </source>
</evidence>
<reference evidence="6" key="1">
    <citation type="submission" date="2006-06" db="EMBL/GenBank/DDBJ databases">
        <title>Complete sequence of chromosome of Chelativorans sp. BNC1.</title>
        <authorList>
            <consortium name="US DOE Joint Genome Institute"/>
            <person name="Copeland A."/>
            <person name="Lucas S."/>
            <person name="Lapidus A."/>
            <person name="Barry K."/>
            <person name="Detter J.C."/>
            <person name="Glavina del Rio T."/>
            <person name="Hammon N."/>
            <person name="Israni S."/>
            <person name="Dalin E."/>
            <person name="Tice H."/>
            <person name="Pitluck S."/>
            <person name="Chertkov O."/>
            <person name="Brettin T."/>
            <person name="Bruce D."/>
            <person name="Han C."/>
            <person name="Tapia R."/>
            <person name="Gilna P."/>
            <person name="Schmutz J."/>
            <person name="Larimer F."/>
            <person name="Land M."/>
            <person name="Hauser L."/>
            <person name="Kyrpides N."/>
            <person name="Mikhailova N."/>
            <person name="Richardson P."/>
        </authorList>
    </citation>
    <scope>NUCLEOTIDE SEQUENCE</scope>
    <source>
        <strain evidence="6">BNC1</strain>
    </source>
</reference>
<evidence type="ECO:0000256" key="2">
    <source>
        <dbReference type="ARBA" id="ARBA00007639"/>
    </source>
</evidence>
<dbReference type="PANTHER" id="PTHR46847:SF1">
    <property type="entry name" value="D-ALLOSE-BINDING PERIPLASMIC PROTEIN-RELATED"/>
    <property type="match status" value="1"/>
</dbReference>
<accession>Q11C02</accession>
<dbReference type="KEGG" id="mes:Meso_3705"/>
<comment type="subcellular location">
    <subcellularLocation>
        <location evidence="1">Cell envelope</location>
    </subcellularLocation>
</comment>
<gene>
    <name evidence="6" type="ordered locus">Meso_3705</name>
</gene>
<organism evidence="6">
    <name type="scientific">Chelativorans sp. (strain BNC1)</name>
    <dbReference type="NCBI Taxonomy" id="266779"/>
    <lineage>
        <taxon>Bacteria</taxon>
        <taxon>Pseudomonadati</taxon>
        <taxon>Pseudomonadota</taxon>
        <taxon>Alphaproteobacteria</taxon>
        <taxon>Hyphomicrobiales</taxon>
        <taxon>Phyllobacteriaceae</taxon>
        <taxon>Chelativorans</taxon>
    </lineage>
</organism>
<dbReference type="OrthoDB" id="9813037at2"/>
<evidence type="ECO:0000256" key="3">
    <source>
        <dbReference type="ARBA" id="ARBA00022729"/>
    </source>
</evidence>
<dbReference type="STRING" id="266779.Meso_3705"/>
<proteinExistence type="inferred from homology"/>
<dbReference type="Gene3D" id="3.40.50.2300">
    <property type="match status" value="2"/>
</dbReference>
<dbReference type="PANTHER" id="PTHR46847">
    <property type="entry name" value="D-ALLOSE-BINDING PERIPLASMIC PROTEIN-RELATED"/>
    <property type="match status" value="1"/>
</dbReference>
<dbReference type="SUPFAM" id="SSF53822">
    <property type="entry name" value="Periplasmic binding protein-like I"/>
    <property type="match status" value="1"/>
</dbReference>
<dbReference type="InterPro" id="IPR028082">
    <property type="entry name" value="Peripla_BP_I"/>
</dbReference>
<dbReference type="EMBL" id="CP000390">
    <property type="protein sequence ID" value="ABG65073.1"/>
    <property type="molecule type" value="Genomic_DNA"/>
</dbReference>
<dbReference type="GO" id="GO:0030246">
    <property type="term" value="F:carbohydrate binding"/>
    <property type="evidence" value="ECO:0007669"/>
    <property type="project" value="UniProtKB-ARBA"/>
</dbReference>
<keyword evidence="3 4" id="KW-0732">Signal</keyword>
<name>Q11C02_CHESB</name>
<sequence precursor="true">MKKILAGLLMGAALVSGSSAFADECKVGVSVYTLNSRFMAALQQAAIAKAQALGCEVVSTDAQNDLTKQISDVEDLLAGGVNVLVIDPYNQGGLVATVNNAAAQGIPVVVMDNTMDASAKFVTMVQSSNIKNGTLVGEWVAKKMGDTPMKIALLSGQEGSGAGLERRSGLLLGISEEQLRSLGKTNYEIVAQRYTDWTSDAGLRAMEDILTAHPDVNVVLSEADIINFGAMRVLDEKGKNDVLVAAAADGQKEAYAFIKEGKYGATGLNDPTLVANTAVEIAVKAFRKELGDGVQKLTLTEPAAVHAENVDEYYNPDSVF</sequence>
<evidence type="ECO:0000313" key="6">
    <source>
        <dbReference type="EMBL" id="ABG65073.1"/>
    </source>
</evidence>